<dbReference type="Pfam" id="PF11876">
    <property type="entry name" value="TsiV"/>
    <property type="match status" value="1"/>
</dbReference>
<sequence>MGNKCAPNKIIFSILPAFKLCKRKKIFNDLFIFVVSKLNPTLAFANAATCLPYEDYKWQFNEFDALQRFYCLMPFRRDYFSIDKLGAFINGANWITCLNEVHIAQLGGLDNVKNALHHESIKITNIGDNCLIKIGEYPNIAPITEGIPPLYKMVSDFLRPIRVESLGSLHNGSLNGSINFDPRTTDLWLRRFDEPGIWPPYPDNIQFYGLGEADEVDAEETVEMIDLLKQRVPANNPCPQSGYWYTPAKQNSRTLFRSSELMPDFPASTYGATIWYWDANQE</sequence>
<name>A0A3S8ZNY4_9NEIS</name>
<keyword evidence="2" id="KW-1185">Reference proteome</keyword>
<reference evidence="1 2" key="1">
    <citation type="submission" date="2018-12" db="EMBL/GenBank/DDBJ databases">
        <title>Complete genome sequence of Iodobacter sp. H11R3.</title>
        <authorList>
            <person name="Bae J.-W."/>
        </authorList>
    </citation>
    <scope>NUCLEOTIDE SEQUENCE [LARGE SCALE GENOMIC DNA]</scope>
    <source>
        <strain evidence="1 2">H11R3</strain>
    </source>
</reference>
<dbReference type="KEGG" id="iod:EJO50_01335"/>
<protein>
    <submittedName>
        <fullName evidence="1">DUF3396 domain-containing protein</fullName>
    </submittedName>
</protein>
<evidence type="ECO:0000313" key="2">
    <source>
        <dbReference type="Proteomes" id="UP000282438"/>
    </source>
</evidence>
<organism evidence="1 2">
    <name type="scientific">Iodobacter ciconiae</name>
    <dbReference type="NCBI Taxonomy" id="2496266"/>
    <lineage>
        <taxon>Bacteria</taxon>
        <taxon>Pseudomonadati</taxon>
        <taxon>Pseudomonadota</taxon>
        <taxon>Betaproteobacteria</taxon>
        <taxon>Neisseriales</taxon>
        <taxon>Chitinibacteraceae</taxon>
        <taxon>Iodobacter</taxon>
    </lineage>
</organism>
<proteinExistence type="predicted"/>
<accession>A0A3S8ZNY4</accession>
<dbReference type="InterPro" id="IPR021815">
    <property type="entry name" value="TsiV"/>
</dbReference>
<dbReference type="EMBL" id="CP034433">
    <property type="protein sequence ID" value="AZN35248.1"/>
    <property type="molecule type" value="Genomic_DNA"/>
</dbReference>
<dbReference type="OrthoDB" id="8575187at2"/>
<dbReference type="Proteomes" id="UP000282438">
    <property type="component" value="Chromosome"/>
</dbReference>
<dbReference type="AlphaFoldDB" id="A0A3S8ZNY4"/>
<gene>
    <name evidence="1" type="ORF">EJO50_01335</name>
</gene>
<evidence type="ECO:0000313" key="1">
    <source>
        <dbReference type="EMBL" id="AZN35248.1"/>
    </source>
</evidence>